<evidence type="ECO:0000256" key="5">
    <source>
        <dbReference type="ARBA" id="ARBA00022691"/>
    </source>
</evidence>
<proteinExistence type="predicted"/>
<dbReference type="InterPro" id="IPR012818">
    <property type="entry name" value="CbiE"/>
</dbReference>
<evidence type="ECO:0000256" key="4">
    <source>
        <dbReference type="ARBA" id="ARBA00022679"/>
    </source>
</evidence>
<evidence type="ECO:0000259" key="6">
    <source>
        <dbReference type="Pfam" id="PF05175"/>
    </source>
</evidence>
<evidence type="ECO:0000256" key="3">
    <source>
        <dbReference type="ARBA" id="ARBA00022603"/>
    </source>
</evidence>
<dbReference type="InterPro" id="IPR050714">
    <property type="entry name" value="Cobalamin_biosynth_MTase"/>
</dbReference>
<evidence type="ECO:0000256" key="1">
    <source>
        <dbReference type="ARBA" id="ARBA00004953"/>
    </source>
</evidence>
<sequence>MPTEIFILGIEGDLTQRIPPHWLGQLRGEIVILSRSSYLKNLQLPPSIQIASTHLFDEGYTKALMQAVTFDGPILVLASGDPAFFGPIPSLRRIFPEVPLHICPKPSSISRAFGLLGMNWEDAAVISGVGRDLDLFERELGGHLRLGVHKIAVLTSKTTPPSYVVQKIYEFSRTDYEIEIATDLNHSSQAIYGAPFEMDEIDKKALAIVIAYQKDAKTRDSPAVSTSKLADAFNPKSKRFSQFEFDSFGSMITKREIRELVVGKIAPWRLPFGTLVLDIGAGSGSVGLEVARQRPDLQLVAIERRHESIEIIKENASRLELAIKVIEGDAIDYLDKISTPSSIFVGGGGTEILEEVVRLFGTKSIIVATSATLENAQRTHDLLGNQVMAQIYRTTPLGKSGNRIDGYNPVFISWNEKAQL</sequence>
<protein>
    <submittedName>
        <fullName evidence="7">Precorrin-6Y C(5,15)-methyltransferase</fullName>
        <ecNumber evidence="7">2.1.1.132</ecNumber>
    </submittedName>
</protein>
<evidence type="ECO:0000313" key="8">
    <source>
        <dbReference type="Proteomes" id="UP000032360"/>
    </source>
</evidence>
<dbReference type="GO" id="GO:0009236">
    <property type="term" value="P:cobalamin biosynthetic process"/>
    <property type="evidence" value="ECO:0007669"/>
    <property type="project" value="UniProtKB-UniPathway"/>
</dbReference>
<dbReference type="GO" id="GO:0008176">
    <property type="term" value="F:tRNA (guanine(46)-N7)-methyltransferase activity"/>
    <property type="evidence" value="ECO:0007669"/>
    <property type="project" value="UniProtKB-EC"/>
</dbReference>
<comment type="caution">
    <text evidence="7">The sequence shown here is derived from an EMBL/GenBank/DDBJ whole genome shotgun (WGS) entry which is preliminary data.</text>
</comment>
<dbReference type="Proteomes" id="UP000032360">
    <property type="component" value="Unassembled WGS sequence"/>
</dbReference>
<reference evidence="7 8" key="1">
    <citation type="submission" date="2015-01" db="EMBL/GenBank/DDBJ databases">
        <title>Draft genome of the acidophilic iron oxidizer Acidithrix ferrooxidans strain Py-F3.</title>
        <authorList>
            <person name="Poehlein A."/>
            <person name="Eisen S."/>
            <person name="Schloemann M."/>
            <person name="Johnson B.D."/>
            <person name="Daniel R."/>
            <person name="Muehling M."/>
        </authorList>
    </citation>
    <scope>NUCLEOTIDE SEQUENCE [LARGE SCALE GENOMIC DNA]</scope>
    <source>
        <strain evidence="7 8">Py-F3</strain>
    </source>
</reference>
<keyword evidence="4 7" id="KW-0808">Transferase</keyword>
<dbReference type="SUPFAM" id="SSF53335">
    <property type="entry name" value="S-adenosyl-L-methionine-dependent methyltransferases"/>
    <property type="match status" value="1"/>
</dbReference>
<keyword evidence="5" id="KW-0949">S-adenosyl-L-methionine</keyword>
<keyword evidence="3 7" id="KW-0489">Methyltransferase</keyword>
<dbReference type="AlphaFoldDB" id="A0A0D8HJI5"/>
<dbReference type="GO" id="GO:0008276">
    <property type="term" value="F:protein methyltransferase activity"/>
    <property type="evidence" value="ECO:0007669"/>
    <property type="project" value="InterPro"/>
</dbReference>
<comment type="pathway">
    <text evidence="1">Cofactor biosynthesis; adenosylcobalamin biosynthesis.</text>
</comment>
<dbReference type="CDD" id="cd11644">
    <property type="entry name" value="Precorrin-6Y-MT"/>
    <property type="match status" value="1"/>
</dbReference>
<accession>A0A0D8HJI5</accession>
<dbReference type="CDD" id="cd02440">
    <property type="entry name" value="AdoMet_MTases"/>
    <property type="match status" value="1"/>
</dbReference>
<dbReference type="STRING" id="1280514.AXFE_10090"/>
<evidence type="ECO:0000256" key="2">
    <source>
        <dbReference type="ARBA" id="ARBA00022573"/>
    </source>
</evidence>
<organism evidence="7 8">
    <name type="scientific">Acidithrix ferrooxidans</name>
    <dbReference type="NCBI Taxonomy" id="1280514"/>
    <lineage>
        <taxon>Bacteria</taxon>
        <taxon>Bacillati</taxon>
        <taxon>Actinomycetota</taxon>
        <taxon>Acidimicrobiia</taxon>
        <taxon>Acidimicrobiales</taxon>
        <taxon>Acidimicrobiaceae</taxon>
        <taxon>Acidithrix</taxon>
    </lineage>
</organism>
<dbReference type="RefSeq" id="WP_052604766.1">
    <property type="nucleotide sequence ID" value="NZ_JXYS01000025.1"/>
</dbReference>
<keyword evidence="8" id="KW-1185">Reference proteome</keyword>
<dbReference type="OrthoDB" id="9787825at2"/>
<name>A0A0D8HJI5_9ACTN</name>
<dbReference type="SUPFAM" id="SSF53790">
    <property type="entry name" value="Tetrapyrrole methylase"/>
    <property type="match status" value="1"/>
</dbReference>
<dbReference type="UniPathway" id="UPA00148"/>
<dbReference type="PANTHER" id="PTHR43182">
    <property type="entry name" value="COBALT-PRECORRIN-6B C(15)-METHYLTRANSFERASE (DECARBOXYLATING)"/>
    <property type="match status" value="1"/>
</dbReference>
<dbReference type="Pfam" id="PF05175">
    <property type="entry name" value="MTS"/>
    <property type="match status" value="1"/>
</dbReference>
<dbReference type="EC" id="2.1.1.132" evidence="7"/>
<feature type="domain" description="Methyltransferase small" evidence="6">
    <location>
        <begin position="275"/>
        <end position="334"/>
    </location>
</feature>
<evidence type="ECO:0000313" key="7">
    <source>
        <dbReference type="EMBL" id="KJF18108.1"/>
    </source>
</evidence>
<keyword evidence="2" id="KW-0169">Cobalamin biosynthesis</keyword>
<dbReference type="InterPro" id="IPR035996">
    <property type="entry name" value="4pyrrol_Methylase_sf"/>
</dbReference>
<dbReference type="InterPro" id="IPR014008">
    <property type="entry name" value="Cbl_synth_MTase_CbiT"/>
</dbReference>
<dbReference type="InterPro" id="IPR007848">
    <property type="entry name" value="Small_mtfrase_dom"/>
</dbReference>
<dbReference type="NCBIfam" id="TIGR02469">
    <property type="entry name" value="CbiT"/>
    <property type="match status" value="1"/>
</dbReference>
<dbReference type="Gene3D" id="3.40.50.150">
    <property type="entry name" value="Vaccinia Virus protein VP39"/>
    <property type="match status" value="1"/>
</dbReference>
<dbReference type="EMBL" id="JXYS01000025">
    <property type="protein sequence ID" value="KJF18108.1"/>
    <property type="molecule type" value="Genomic_DNA"/>
</dbReference>
<dbReference type="PANTHER" id="PTHR43182:SF1">
    <property type="entry name" value="COBALT-PRECORRIN-7 C(5)-METHYLTRANSFERASE"/>
    <property type="match status" value="1"/>
</dbReference>
<dbReference type="InterPro" id="IPR029063">
    <property type="entry name" value="SAM-dependent_MTases_sf"/>
</dbReference>
<gene>
    <name evidence="7" type="primary">cobL</name>
    <name evidence="7" type="ORF">AXFE_10090</name>
</gene>